<dbReference type="Proteomes" id="UP000799771">
    <property type="component" value="Unassembled WGS sequence"/>
</dbReference>
<reference evidence="2" key="1">
    <citation type="journal article" date="2020" name="Stud. Mycol.">
        <title>101 Dothideomycetes genomes: a test case for predicting lifestyles and emergence of pathogens.</title>
        <authorList>
            <person name="Haridas S."/>
            <person name="Albert R."/>
            <person name="Binder M."/>
            <person name="Bloem J."/>
            <person name="Labutti K."/>
            <person name="Salamov A."/>
            <person name="Andreopoulos B."/>
            <person name="Baker S."/>
            <person name="Barry K."/>
            <person name="Bills G."/>
            <person name="Bluhm B."/>
            <person name="Cannon C."/>
            <person name="Castanera R."/>
            <person name="Culley D."/>
            <person name="Daum C."/>
            <person name="Ezra D."/>
            <person name="Gonzalez J."/>
            <person name="Henrissat B."/>
            <person name="Kuo A."/>
            <person name="Liang C."/>
            <person name="Lipzen A."/>
            <person name="Lutzoni F."/>
            <person name="Magnuson J."/>
            <person name="Mondo S."/>
            <person name="Nolan M."/>
            <person name="Ohm R."/>
            <person name="Pangilinan J."/>
            <person name="Park H.-J."/>
            <person name="Ramirez L."/>
            <person name="Alfaro M."/>
            <person name="Sun H."/>
            <person name="Tritt A."/>
            <person name="Yoshinaga Y."/>
            <person name="Zwiers L.-H."/>
            <person name="Turgeon B."/>
            <person name="Goodwin S."/>
            <person name="Spatafora J."/>
            <person name="Crous P."/>
            <person name="Grigoriev I."/>
        </authorList>
    </citation>
    <scope>NUCLEOTIDE SEQUENCE</scope>
    <source>
        <strain evidence="2">CBS 119687</strain>
    </source>
</reference>
<feature type="compositionally biased region" description="Polar residues" evidence="1">
    <location>
        <begin position="279"/>
        <end position="289"/>
    </location>
</feature>
<keyword evidence="3" id="KW-1185">Reference proteome</keyword>
<dbReference type="GeneID" id="54407470"/>
<gene>
    <name evidence="2" type="ORF">P153DRAFT_361909</name>
</gene>
<proteinExistence type="predicted"/>
<feature type="region of interest" description="Disordered" evidence="1">
    <location>
        <begin position="149"/>
        <end position="201"/>
    </location>
</feature>
<evidence type="ECO:0000313" key="3">
    <source>
        <dbReference type="Proteomes" id="UP000799771"/>
    </source>
</evidence>
<feature type="compositionally biased region" description="Polar residues" evidence="1">
    <location>
        <begin position="254"/>
        <end position="266"/>
    </location>
</feature>
<feature type="compositionally biased region" description="Basic residues" evidence="1">
    <location>
        <begin position="172"/>
        <end position="181"/>
    </location>
</feature>
<dbReference type="AlphaFoldDB" id="A0A6A5ZXE0"/>
<dbReference type="EMBL" id="ML977525">
    <property type="protein sequence ID" value="KAF2123584.1"/>
    <property type="molecule type" value="Genomic_DNA"/>
</dbReference>
<protein>
    <submittedName>
        <fullName evidence="2">Uncharacterized protein</fullName>
    </submittedName>
</protein>
<sequence length="382" mass="42555">MPVLCPHFIDGVCDLLVPVLRSKTIHAVTQFQDLPKDQQHATQRAMDMSSFSTFPNINLDDFLNSIHPMGGADAPPDYDGYLAVPSSSYDMFSDALDANSRSIAPTPQHLDWQGQVFLGERLMTQQVDGEDPKVTTPGDSASLKRIASDVLATPKSNKRTKSTTVCLSTPKGRSRQQRRSSKWNNQTAGPKGLQRLDPPETRMGDLESEIQQLRDQLEKTQRKLKQSQKVEKELKRQNMGLRLQLEQKTRRTSDTTSEFPHGSNSVHLPLDQRSADKGASTNSSVVPSNESEDPYEEHETIPNFRGETSSAPMNTTLFGPLFTHVPSATLPKRPVFLFTLPSDPESPLARYSKTAQAEELLDISEFYPTDAELVDLGFPQMD</sequence>
<evidence type="ECO:0000256" key="1">
    <source>
        <dbReference type="SAM" id="MobiDB-lite"/>
    </source>
</evidence>
<name>A0A6A5ZXE0_9PLEO</name>
<feature type="region of interest" description="Disordered" evidence="1">
    <location>
        <begin position="217"/>
        <end position="298"/>
    </location>
</feature>
<accession>A0A6A5ZXE0</accession>
<organism evidence="2 3">
    <name type="scientific">Dothidotthia symphoricarpi CBS 119687</name>
    <dbReference type="NCBI Taxonomy" id="1392245"/>
    <lineage>
        <taxon>Eukaryota</taxon>
        <taxon>Fungi</taxon>
        <taxon>Dikarya</taxon>
        <taxon>Ascomycota</taxon>
        <taxon>Pezizomycotina</taxon>
        <taxon>Dothideomycetes</taxon>
        <taxon>Pleosporomycetidae</taxon>
        <taxon>Pleosporales</taxon>
        <taxon>Dothidotthiaceae</taxon>
        <taxon>Dothidotthia</taxon>
    </lineage>
</organism>
<evidence type="ECO:0000313" key="2">
    <source>
        <dbReference type="EMBL" id="KAF2123584.1"/>
    </source>
</evidence>
<dbReference type="RefSeq" id="XP_033517978.1">
    <property type="nucleotide sequence ID" value="XM_033667038.1"/>
</dbReference>